<gene>
    <name evidence="2" type="ORF">CN311_01030</name>
</gene>
<proteinExistence type="predicted"/>
<keyword evidence="1" id="KW-1133">Transmembrane helix</keyword>
<dbReference type="Proteomes" id="UP000219182">
    <property type="component" value="Unassembled WGS sequence"/>
</dbReference>
<feature type="transmembrane region" description="Helical" evidence="1">
    <location>
        <begin position="37"/>
        <end position="53"/>
    </location>
</feature>
<protein>
    <submittedName>
        <fullName evidence="2">Uncharacterized protein</fullName>
    </submittedName>
</protein>
<comment type="caution">
    <text evidence="2">The sequence shown here is derived from an EMBL/GenBank/DDBJ whole genome shotgun (WGS) entry which is preliminary data.</text>
</comment>
<accession>A0A2A6FLT4</accession>
<organism evidence="2 3">
    <name type="scientific">Mesorhizobium sanjuanii</name>
    <dbReference type="NCBI Taxonomy" id="2037900"/>
    <lineage>
        <taxon>Bacteria</taxon>
        <taxon>Pseudomonadati</taxon>
        <taxon>Pseudomonadota</taxon>
        <taxon>Alphaproteobacteria</taxon>
        <taxon>Hyphomicrobiales</taxon>
        <taxon>Phyllobacteriaceae</taxon>
        <taxon>Mesorhizobium</taxon>
    </lineage>
</organism>
<dbReference type="AlphaFoldDB" id="A0A2A6FLT4"/>
<keyword evidence="1" id="KW-0472">Membrane</keyword>
<evidence type="ECO:0000313" key="2">
    <source>
        <dbReference type="EMBL" id="PDQ22937.1"/>
    </source>
</evidence>
<keyword evidence="1" id="KW-0812">Transmembrane</keyword>
<evidence type="ECO:0000256" key="1">
    <source>
        <dbReference type="SAM" id="Phobius"/>
    </source>
</evidence>
<sequence length="61" mass="6840">MEERIAMATDRILALLAFALFAVFLGIVGLSVKRIDLLTVLAIGIALAGYDLWRQLKPRRR</sequence>
<feature type="transmembrane region" description="Helical" evidence="1">
    <location>
        <begin position="12"/>
        <end position="31"/>
    </location>
</feature>
<name>A0A2A6FLT4_9HYPH</name>
<keyword evidence="3" id="KW-1185">Reference proteome</keyword>
<dbReference type="EMBL" id="NWQG01000005">
    <property type="protein sequence ID" value="PDQ22937.1"/>
    <property type="molecule type" value="Genomic_DNA"/>
</dbReference>
<reference evidence="2 3" key="1">
    <citation type="submission" date="2017-09" db="EMBL/GenBank/DDBJ databases">
        <title>Mesorhizobum sanjuanii sp. nov. isolated from nodules of Lotus tenuis in saline-alkaline lowlands of Flooding Pampa.</title>
        <authorList>
            <person name="Sannazzaro A.I."/>
            <person name="Torres Tejerizo G.A."/>
            <person name="Fontana F."/>
            <person name="Cumpa Velazquez L.M."/>
            <person name="Hansen L."/>
            <person name="Pistorio M."/>
            <person name="Estrella M.J."/>
        </authorList>
    </citation>
    <scope>NUCLEOTIDE SEQUENCE [LARGE SCALE GENOMIC DNA]</scope>
    <source>
        <strain evidence="2 3">BSA136</strain>
    </source>
</reference>
<evidence type="ECO:0000313" key="3">
    <source>
        <dbReference type="Proteomes" id="UP000219182"/>
    </source>
</evidence>